<evidence type="ECO:0000313" key="4">
    <source>
        <dbReference type="Proteomes" id="UP001617427"/>
    </source>
</evidence>
<evidence type="ECO:0000313" key="3">
    <source>
        <dbReference type="EMBL" id="MFJ3045518.1"/>
    </source>
</evidence>
<evidence type="ECO:0000256" key="1">
    <source>
        <dbReference type="ARBA" id="ARBA00022729"/>
    </source>
</evidence>
<dbReference type="Proteomes" id="UP001617427">
    <property type="component" value="Unassembled WGS sequence"/>
</dbReference>
<dbReference type="EMBL" id="JBIUZV010000003">
    <property type="protein sequence ID" value="MFJ3045518.1"/>
    <property type="molecule type" value="Genomic_DNA"/>
</dbReference>
<dbReference type="Pfam" id="PF19574">
    <property type="entry name" value="LolA_3"/>
    <property type="match status" value="1"/>
</dbReference>
<dbReference type="InterPro" id="IPR029046">
    <property type="entry name" value="LolA/LolB/LppX"/>
</dbReference>
<keyword evidence="1 2" id="KW-0732">Signal</keyword>
<dbReference type="RefSeq" id="WP_402699148.1">
    <property type="nucleotide sequence ID" value="NZ_JBIUZV010000003.1"/>
</dbReference>
<proteinExistence type="predicted"/>
<dbReference type="InterPro" id="IPR004564">
    <property type="entry name" value="OM_lipoprot_carrier_LolA-like"/>
</dbReference>
<protein>
    <submittedName>
        <fullName evidence="3">Outer membrane lipoprotein carrier protein LolA</fullName>
    </submittedName>
</protein>
<gene>
    <name evidence="3" type="ORF">ACIPEN_06795</name>
</gene>
<accession>A0ABW8EXL1</accession>
<reference evidence="3 4" key="1">
    <citation type="submission" date="2024-10" db="EMBL/GenBank/DDBJ databases">
        <title>The Natural Products Discovery Center: Release of the First 8490 Sequenced Strains for Exploring Actinobacteria Biosynthetic Diversity.</title>
        <authorList>
            <person name="Kalkreuter E."/>
            <person name="Kautsar S.A."/>
            <person name="Yang D."/>
            <person name="Bader C.D."/>
            <person name="Teijaro C.N."/>
            <person name="Fluegel L."/>
            <person name="Davis C.M."/>
            <person name="Simpson J.R."/>
            <person name="Lauterbach L."/>
            <person name="Steele A.D."/>
            <person name="Gui C."/>
            <person name="Meng S."/>
            <person name="Li G."/>
            <person name="Viehrig K."/>
            <person name="Ye F."/>
            <person name="Su P."/>
            <person name="Kiefer A.F."/>
            <person name="Nichols A."/>
            <person name="Cepeda A.J."/>
            <person name="Yan W."/>
            <person name="Fan B."/>
            <person name="Jiang Y."/>
            <person name="Adhikari A."/>
            <person name="Zheng C.-J."/>
            <person name="Schuster L."/>
            <person name="Cowan T.M."/>
            <person name="Smanski M.J."/>
            <person name="Chevrette M.G."/>
            <person name="De Carvalho L.P.S."/>
            <person name="Shen B."/>
        </authorList>
    </citation>
    <scope>NUCLEOTIDE SEQUENCE [LARGE SCALE GENOMIC DNA]</scope>
    <source>
        <strain evidence="3 4">NPDC087045</strain>
    </source>
</reference>
<name>A0ABW8EXL1_9BURK</name>
<dbReference type="CDD" id="cd16325">
    <property type="entry name" value="LolA"/>
    <property type="match status" value="1"/>
</dbReference>
<keyword evidence="4" id="KW-1185">Reference proteome</keyword>
<dbReference type="SUPFAM" id="SSF89392">
    <property type="entry name" value="Prokaryotic lipoproteins and lipoprotein localization factors"/>
    <property type="match status" value="1"/>
</dbReference>
<feature type="chain" id="PRO_5047031884" evidence="2">
    <location>
        <begin position="29"/>
        <end position="210"/>
    </location>
</feature>
<evidence type="ECO:0000256" key="2">
    <source>
        <dbReference type="SAM" id="SignalP"/>
    </source>
</evidence>
<keyword evidence="3" id="KW-0449">Lipoprotein</keyword>
<organism evidence="3 4">
    <name type="scientific">Herbaspirillum chlorophenolicum</name>
    <dbReference type="NCBI Taxonomy" id="211589"/>
    <lineage>
        <taxon>Bacteria</taxon>
        <taxon>Pseudomonadati</taxon>
        <taxon>Pseudomonadota</taxon>
        <taxon>Betaproteobacteria</taxon>
        <taxon>Burkholderiales</taxon>
        <taxon>Oxalobacteraceae</taxon>
        <taxon>Herbaspirillum</taxon>
    </lineage>
</organism>
<dbReference type="Gene3D" id="2.50.20.10">
    <property type="entry name" value="Lipoprotein localisation LolA/LolB/LppX"/>
    <property type="match status" value="1"/>
</dbReference>
<comment type="caution">
    <text evidence="3">The sequence shown here is derived from an EMBL/GenBank/DDBJ whole genome shotgun (WGS) entry which is preliminary data.</text>
</comment>
<feature type="signal peptide" evidence="2">
    <location>
        <begin position="1"/>
        <end position="28"/>
    </location>
</feature>
<sequence length="210" mass="22640">MTFPRSLSRYSPLLLACAIAVTAPSVYAAAPVQQIQATLAKPAVMCGRFDQTKQLTGIKKPLQSNGRFCVIKGRGILWQTLQPFPNTLRITRDAIVQMQNGRVAMKLDAQQEPVVKMINSVLFSLLAGDLSQLDSLFELDGDIHNGNWQVSLKARQPALAKAIGDIALEGGGYVNKVAMKEAGGDRTDIVFSSIKTGDGAMTAEEGAMFE</sequence>